<evidence type="ECO:0000313" key="2">
    <source>
        <dbReference type="EMBL" id="KIM74230.1"/>
    </source>
</evidence>
<keyword evidence="3" id="KW-1185">Reference proteome</keyword>
<accession>A0A0C3ENS0</accession>
<dbReference type="GO" id="GO:0003676">
    <property type="term" value="F:nucleic acid binding"/>
    <property type="evidence" value="ECO:0007669"/>
    <property type="project" value="InterPro"/>
</dbReference>
<dbReference type="InterPro" id="IPR002562">
    <property type="entry name" value="3'-5'_exonuclease_dom"/>
</dbReference>
<dbReference type="EMBL" id="KN833064">
    <property type="protein sequence ID" value="KIM74230.1"/>
    <property type="molecule type" value="Genomic_DNA"/>
</dbReference>
<name>A0A0C3ENS0_PILCF</name>
<dbReference type="PANTHER" id="PTHR43040">
    <property type="entry name" value="RIBONUCLEASE D"/>
    <property type="match status" value="1"/>
</dbReference>
<dbReference type="GO" id="GO:0008408">
    <property type="term" value="F:3'-5' exonuclease activity"/>
    <property type="evidence" value="ECO:0007669"/>
    <property type="project" value="InterPro"/>
</dbReference>
<dbReference type="STRING" id="765440.A0A0C3ENS0"/>
<feature type="domain" description="3'-5' exonuclease" evidence="1">
    <location>
        <begin position="7"/>
        <end position="219"/>
    </location>
</feature>
<dbReference type="Pfam" id="PF01612">
    <property type="entry name" value="DNA_pol_A_exo1"/>
    <property type="match status" value="1"/>
</dbReference>
<dbReference type="InterPro" id="IPR012337">
    <property type="entry name" value="RNaseH-like_sf"/>
</dbReference>
<gene>
    <name evidence="2" type="ORF">PILCRDRAFT_14580</name>
</gene>
<sequence length="333" mass="37621">MSTQPRLCTTPAAVTDAVAVLLLSDYLVLDCEGKDIGRTDGLLSVICIGTAHAEHIFVFDTLALTRSEPAMAPLLDLMKNERVCKVVWDGRQDFLEILDNYGVRLGGVLDLQLAEVTSRSAVRGEDDRRRLYRLSSGYLSFQLARKIKKDLNDIHLVIGLQKCLELTRLQDTVGKDAEVVAMHKANGGVPWMERPLSSQLIQYAANDIYAIDLLYKFFLQKNWIKLNTLPLLLDQSKRYVSTQWQQGRTERTHPFRIGALVPLDVLKSPQTTLERCSGCERMLSLPCFEHKRQSGILRKSRCRLCNVIAAKKRLPCDEGWMRVTHTGRPGEVI</sequence>
<dbReference type="InterPro" id="IPR036397">
    <property type="entry name" value="RNaseH_sf"/>
</dbReference>
<dbReference type="InParanoid" id="A0A0C3ENS0"/>
<dbReference type="OrthoDB" id="26838at2759"/>
<dbReference type="PANTHER" id="PTHR43040:SF1">
    <property type="entry name" value="RIBONUCLEASE D"/>
    <property type="match status" value="1"/>
</dbReference>
<organism evidence="2 3">
    <name type="scientific">Piloderma croceum (strain F 1598)</name>
    <dbReference type="NCBI Taxonomy" id="765440"/>
    <lineage>
        <taxon>Eukaryota</taxon>
        <taxon>Fungi</taxon>
        <taxon>Dikarya</taxon>
        <taxon>Basidiomycota</taxon>
        <taxon>Agaricomycotina</taxon>
        <taxon>Agaricomycetes</taxon>
        <taxon>Agaricomycetidae</taxon>
        <taxon>Atheliales</taxon>
        <taxon>Atheliaceae</taxon>
        <taxon>Piloderma</taxon>
    </lineage>
</organism>
<protein>
    <recommendedName>
        <fullName evidence="1">3'-5' exonuclease domain-containing protein</fullName>
    </recommendedName>
</protein>
<dbReference type="AlphaFoldDB" id="A0A0C3ENS0"/>
<evidence type="ECO:0000259" key="1">
    <source>
        <dbReference type="Pfam" id="PF01612"/>
    </source>
</evidence>
<dbReference type="SUPFAM" id="SSF53098">
    <property type="entry name" value="Ribonuclease H-like"/>
    <property type="match status" value="1"/>
</dbReference>
<dbReference type="Gene3D" id="3.30.420.10">
    <property type="entry name" value="Ribonuclease H-like superfamily/Ribonuclease H"/>
    <property type="match status" value="1"/>
</dbReference>
<reference evidence="2 3" key="1">
    <citation type="submission" date="2014-04" db="EMBL/GenBank/DDBJ databases">
        <authorList>
            <consortium name="DOE Joint Genome Institute"/>
            <person name="Kuo A."/>
            <person name="Tarkka M."/>
            <person name="Buscot F."/>
            <person name="Kohler A."/>
            <person name="Nagy L.G."/>
            <person name="Floudas D."/>
            <person name="Copeland A."/>
            <person name="Barry K.W."/>
            <person name="Cichocki N."/>
            <person name="Veneault-Fourrey C."/>
            <person name="LaButti K."/>
            <person name="Lindquist E.A."/>
            <person name="Lipzen A."/>
            <person name="Lundell T."/>
            <person name="Morin E."/>
            <person name="Murat C."/>
            <person name="Sun H."/>
            <person name="Tunlid A."/>
            <person name="Henrissat B."/>
            <person name="Grigoriev I.V."/>
            <person name="Hibbett D.S."/>
            <person name="Martin F."/>
            <person name="Nordberg H.P."/>
            <person name="Cantor M.N."/>
            <person name="Hua S.X."/>
        </authorList>
    </citation>
    <scope>NUCLEOTIDE SEQUENCE [LARGE SCALE GENOMIC DNA]</scope>
    <source>
        <strain evidence="2 3">F 1598</strain>
    </source>
</reference>
<dbReference type="HOGENOM" id="CLU_072637_0_0_1"/>
<evidence type="ECO:0000313" key="3">
    <source>
        <dbReference type="Proteomes" id="UP000054166"/>
    </source>
</evidence>
<reference evidence="3" key="2">
    <citation type="submission" date="2015-01" db="EMBL/GenBank/DDBJ databases">
        <title>Evolutionary Origins and Diversification of the Mycorrhizal Mutualists.</title>
        <authorList>
            <consortium name="DOE Joint Genome Institute"/>
            <consortium name="Mycorrhizal Genomics Consortium"/>
            <person name="Kohler A."/>
            <person name="Kuo A."/>
            <person name="Nagy L.G."/>
            <person name="Floudas D."/>
            <person name="Copeland A."/>
            <person name="Barry K.W."/>
            <person name="Cichocki N."/>
            <person name="Veneault-Fourrey C."/>
            <person name="LaButti K."/>
            <person name="Lindquist E.A."/>
            <person name="Lipzen A."/>
            <person name="Lundell T."/>
            <person name="Morin E."/>
            <person name="Murat C."/>
            <person name="Riley R."/>
            <person name="Ohm R."/>
            <person name="Sun H."/>
            <person name="Tunlid A."/>
            <person name="Henrissat B."/>
            <person name="Grigoriev I.V."/>
            <person name="Hibbett D.S."/>
            <person name="Martin F."/>
        </authorList>
    </citation>
    <scope>NUCLEOTIDE SEQUENCE [LARGE SCALE GENOMIC DNA]</scope>
    <source>
        <strain evidence="3">F 1598</strain>
    </source>
</reference>
<dbReference type="Proteomes" id="UP000054166">
    <property type="component" value="Unassembled WGS sequence"/>
</dbReference>
<proteinExistence type="predicted"/>
<dbReference type="GO" id="GO:0006139">
    <property type="term" value="P:nucleobase-containing compound metabolic process"/>
    <property type="evidence" value="ECO:0007669"/>
    <property type="project" value="InterPro"/>
</dbReference>